<evidence type="ECO:0000256" key="3">
    <source>
        <dbReference type="ARBA" id="ARBA00022519"/>
    </source>
</evidence>
<feature type="transmembrane region" description="Helical" evidence="12">
    <location>
        <begin position="97"/>
        <end position="120"/>
    </location>
</feature>
<proteinExistence type="inferred from homology"/>
<evidence type="ECO:0000256" key="9">
    <source>
        <dbReference type="ARBA" id="ARBA00023303"/>
    </source>
</evidence>
<organism evidence="13 14">
    <name type="scientific">BD1-7 clade bacterium</name>
    <dbReference type="NCBI Taxonomy" id="2029982"/>
    <lineage>
        <taxon>Bacteria</taxon>
        <taxon>Pseudomonadati</taxon>
        <taxon>Pseudomonadota</taxon>
        <taxon>Gammaproteobacteria</taxon>
        <taxon>Cellvibrionales</taxon>
        <taxon>Spongiibacteraceae</taxon>
        <taxon>BD1-7 clade</taxon>
    </lineage>
</organism>
<dbReference type="HAMAP" id="MF_00454">
    <property type="entry name" value="FluC"/>
    <property type="match status" value="1"/>
</dbReference>
<evidence type="ECO:0000313" key="14">
    <source>
        <dbReference type="Proteomes" id="UP000434580"/>
    </source>
</evidence>
<accession>A0A5S9QRK5</accession>
<dbReference type="Proteomes" id="UP000434580">
    <property type="component" value="Unassembled WGS sequence"/>
</dbReference>
<feature type="transmembrane region" description="Helical" evidence="12">
    <location>
        <begin position="33"/>
        <end position="55"/>
    </location>
</feature>
<name>A0A5S9QRK5_9GAMM</name>
<keyword evidence="12" id="KW-0479">Metal-binding</keyword>
<dbReference type="GO" id="GO:0140114">
    <property type="term" value="P:cellular detoxification of fluoride"/>
    <property type="evidence" value="ECO:0007669"/>
    <property type="project" value="UniProtKB-UniRule"/>
</dbReference>
<evidence type="ECO:0000313" key="13">
    <source>
        <dbReference type="EMBL" id="CAA0119470.1"/>
    </source>
</evidence>
<comment type="function">
    <text evidence="12">Fluoride-specific ion channel. Important for reducing fluoride concentration in the cell, thus reducing its toxicity.</text>
</comment>
<feature type="transmembrane region" description="Helical" evidence="12">
    <location>
        <begin position="67"/>
        <end position="85"/>
    </location>
</feature>
<dbReference type="EMBL" id="CACSII010000020">
    <property type="protein sequence ID" value="CAA0119470.1"/>
    <property type="molecule type" value="Genomic_DNA"/>
</dbReference>
<evidence type="ECO:0000256" key="1">
    <source>
        <dbReference type="ARBA" id="ARBA00004651"/>
    </source>
</evidence>
<dbReference type="GO" id="GO:0062054">
    <property type="term" value="F:fluoride channel activity"/>
    <property type="evidence" value="ECO:0007669"/>
    <property type="project" value="UniProtKB-UniRule"/>
</dbReference>
<evidence type="ECO:0000256" key="7">
    <source>
        <dbReference type="ARBA" id="ARBA00023065"/>
    </source>
</evidence>
<evidence type="ECO:0000256" key="4">
    <source>
        <dbReference type="ARBA" id="ARBA00022692"/>
    </source>
</evidence>
<dbReference type="PANTHER" id="PTHR28259:SF1">
    <property type="entry name" value="FLUORIDE EXPORT PROTEIN 1-RELATED"/>
    <property type="match status" value="1"/>
</dbReference>
<evidence type="ECO:0000256" key="5">
    <source>
        <dbReference type="ARBA" id="ARBA00022989"/>
    </source>
</evidence>
<comment type="activity regulation">
    <text evidence="12">Na(+) is not transported, but it plays an essential structural role and its presence is essential for fluoride channel function.</text>
</comment>
<evidence type="ECO:0000256" key="12">
    <source>
        <dbReference type="HAMAP-Rule" id="MF_00454"/>
    </source>
</evidence>
<dbReference type="GO" id="GO:0046872">
    <property type="term" value="F:metal ion binding"/>
    <property type="evidence" value="ECO:0007669"/>
    <property type="project" value="UniProtKB-KW"/>
</dbReference>
<dbReference type="NCBIfam" id="TIGR00494">
    <property type="entry name" value="crcB"/>
    <property type="match status" value="1"/>
</dbReference>
<sequence>MLIYLSVAIGGAFGAMSRFWVSQWFAKTFPSEIAYGTLLVNVVGSFLIGIVFVLITERIEVQAYYKPMLMTGFLGAFTTFSTFSLESLTHIMAGQYIHALAYITLSLLLCISATFLGITITRFF</sequence>
<keyword evidence="5 12" id="KW-1133">Transmembrane helix</keyword>
<evidence type="ECO:0000256" key="8">
    <source>
        <dbReference type="ARBA" id="ARBA00023136"/>
    </source>
</evidence>
<keyword evidence="3" id="KW-0997">Cell inner membrane</keyword>
<evidence type="ECO:0000256" key="6">
    <source>
        <dbReference type="ARBA" id="ARBA00023053"/>
    </source>
</evidence>
<evidence type="ECO:0000256" key="10">
    <source>
        <dbReference type="ARBA" id="ARBA00035120"/>
    </source>
</evidence>
<dbReference type="GO" id="GO:0005886">
    <property type="term" value="C:plasma membrane"/>
    <property type="evidence" value="ECO:0007669"/>
    <property type="project" value="UniProtKB-SubCell"/>
</dbReference>
<keyword evidence="9 12" id="KW-0407">Ion channel</keyword>
<reference evidence="13 14" key="1">
    <citation type="submission" date="2019-11" db="EMBL/GenBank/DDBJ databases">
        <authorList>
            <person name="Holert J."/>
        </authorList>
    </citation>
    <scope>NUCLEOTIDE SEQUENCE [LARGE SCALE GENOMIC DNA]</scope>
    <source>
        <strain evidence="13">BC5_2</strain>
    </source>
</reference>
<keyword evidence="8 12" id="KW-0472">Membrane</keyword>
<comment type="catalytic activity">
    <reaction evidence="11">
        <text>fluoride(in) = fluoride(out)</text>
        <dbReference type="Rhea" id="RHEA:76159"/>
        <dbReference type="ChEBI" id="CHEBI:17051"/>
    </reaction>
    <physiologicalReaction direction="left-to-right" evidence="11">
        <dbReference type="Rhea" id="RHEA:76160"/>
    </physiologicalReaction>
</comment>
<feature type="binding site" evidence="12">
    <location>
        <position position="78"/>
    </location>
    <ligand>
        <name>Na(+)</name>
        <dbReference type="ChEBI" id="CHEBI:29101"/>
        <note>structural</note>
    </ligand>
</feature>
<comment type="subcellular location">
    <subcellularLocation>
        <location evidence="1 12">Cell membrane</location>
        <topology evidence="1 12">Multi-pass membrane protein</topology>
    </subcellularLocation>
</comment>
<dbReference type="AlphaFoldDB" id="A0A5S9QRK5"/>
<gene>
    <name evidence="12 13" type="primary">crcB</name>
    <name evidence="12" type="synonym">fluC</name>
    <name evidence="13" type="ORF">DPBNPPHM_02463</name>
</gene>
<keyword evidence="12" id="KW-0813">Transport</keyword>
<feature type="binding site" evidence="12">
    <location>
        <position position="75"/>
    </location>
    <ligand>
        <name>Na(+)</name>
        <dbReference type="ChEBI" id="CHEBI:29101"/>
        <note>structural</note>
    </ligand>
</feature>
<dbReference type="InterPro" id="IPR003691">
    <property type="entry name" value="FluC"/>
</dbReference>
<evidence type="ECO:0000256" key="11">
    <source>
        <dbReference type="ARBA" id="ARBA00035585"/>
    </source>
</evidence>
<dbReference type="Pfam" id="PF02537">
    <property type="entry name" value="CRCB"/>
    <property type="match status" value="1"/>
</dbReference>
<dbReference type="PANTHER" id="PTHR28259">
    <property type="entry name" value="FLUORIDE EXPORT PROTEIN 1-RELATED"/>
    <property type="match status" value="1"/>
</dbReference>
<keyword evidence="2 12" id="KW-1003">Cell membrane</keyword>
<keyword evidence="4 12" id="KW-0812">Transmembrane</keyword>
<comment type="similarity">
    <text evidence="10 12">Belongs to the fluoride channel Fluc/FEX (TC 1.A.43) family.</text>
</comment>
<protein>
    <recommendedName>
        <fullName evidence="12">Fluoride-specific ion channel FluC</fullName>
    </recommendedName>
</protein>
<keyword evidence="6 12" id="KW-0915">Sodium</keyword>
<keyword evidence="7 12" id="KW-0406">Ion transport</keyword>
<dbReference type="OrthoDB" id="9806299at2"/>
<evidence type="ECO:0000256" key="2">
    <source>
        <dbReference type="ARBA" id="ARBA00022475"/>
    </source>
</evidence>